<evidence type="ECO:0000313" key="4">
    <source>
        <dbReference type="EMBL" id="WCC63192.1"/>
    </source>
</evidence>
<keyword evidence="2" id="KW-0472">Membrane</keyword>
<keyword evidence="2" id="KW-0812">Transmembrane</keyword>
<reference evidence="4" key="1">
    <citation type="submission" date="2023-01" db="EMBL/GenBank/DDBJ databases">
        <title>Panoramic Analysis of Coronaviruses Carried by Representative Bat Species in Southern China to Better Understand the Coronavirus Sphere.</title>
        <authorList>
            <person name="Han Y."/>
            <person name="Xu P."/>
            <person name="Wang Y."/>
            <person name="Zhao W."/>
            <person name="Wang J."/>
            <person name="Jin Q."/>
            <person name="Wu Z."/>
        </authorList>
    </citation>
    <scope>NUCLEOTIDE SEQUENCE</scope>
    <source>
        <strain evidence="4">BtHp-BetaCoV/HB2020-Q241</strain>
    </source>
</reference>
<feature type="domain" description="BetaCoV S1-NTD" evidence="3">
    <location>
        <begin position="24"/>
        <end position="321"/>
    </location>
</feature>
<organism evidence="4">
    <name type="scientific">Bat Coronavirus HpHB20</name>
    <dbReference type="NCBI Taxonomy" id="3018839"/>
    <lineage>
        <taxon>Viruses</taxon>
        <taxon>Riboviria</taxon>
        <taxon>Orthornavirae</taxon>
        <taxon>Pisuviricota</taxon>
        <taxon>Pisoniviricetes</taxon>
        <taxon>Nidovirales</taxon>
        <taxon>Cornidovirineae</taxon>
        <taxon>Coronaviridae</taxon>
        <taxon>Orthocoronavirinae</taxon>
    </lineage>
</organism>
<dbReference type="InterPro" id="IPR043002">
    <property type="entry name" value="Spike_N_sf"/>
</dbReference>
<protein>
    <submittedName>
        <fullName evidence="4">Surface protein</fullName>
    </submittedName>
</protein>
<feature type="region of interest" description="Disordered" evidence="1">
    <location>
        <begin position="330"/>
        <end position="373"/>
    </location>
</feature>
<name>A0AA49EEB9_9NIDO</name>
<evidence type="ECO:0000256" key="1">
    <source>
        <dbReference type="SAM" id="MobiDB-lite"/>
    </source>
</evidence>
<dbReference type="PROSITE" id="PS51922">
    <property type="entry name" value="BCOV_S1_NTD"/>
    <property type="match status" value="1"/>
</dbReference>
<evidence type="ECO:0000259" key="3">
    <source>
        <dbReference type="PROSITE" id="PS51922"/>
    </source>
</evidence>
<dbReference type="Gene3D" id="2.60.120.960">
    <property type="entry name" value="Spike glycoprotein, N-terminal domain"/>
    <property type="match status" value="1"/>
</dbReference>
<proteinExistence type="predicted"/>
<evidence type="ECO:0000256" key="2">
    <source>
        <dbReference type="SAM" id="Phobius"/>
    </source>
</evidence>
<feature type="transmembrane region" description="Helical" evidence="2">
    <location>
        <begin position="419"/>
        <end position="442"/>
    </location>
</feature>
<keyword evidence="2" id="KW-1133">Transmembrane helix</keyword>
<gene>
    <name evidence="4" type="primary">S</name>
</gene>
<dbReference type="Pfam" id="PF16451">
    <property type="entry name" value="bCoV_S1_N"/>
    <property type="match status" value="1"/>
</dbReference>
<accession>A0AA49EEB9</accession>
<dbReference type="EMBL" id="OQ175261">
    <property type="protein sequence ID" value="WCC63192.1"/>
    <property type="molecule type" value="Genomic_RNA"/>
</dbReference>
<dbReference type="InterPro" id="IPR032500">
    <property type="entry name" value="bCoV_S1_N"/>
</dbReference>
<sequence>MFVLVLLFSIASAKLVKPNGQHPTTDDTAAYSNCLRLSPQWHIGLSNLTVNHDTFLIPQPTFNATTLSAGYYPKIGDTVVTWEAIVTGDSADNQKFKVDYDNYIPHEFGQGIVLKVFNRDKASASTPPAFLFGSTFDNTTHTMLIAVNTTHRTVAVCRFEFCSTPVVASMINNGNFQQYNHSSLFTSAEDCIYVNYQNFTMNNTMGDLSRTGTVYYSFQYLNGYFSIYYAYRALHNLTEPKFLSPFVHFPLSIAVTNFLVPPVWNRNYQNQNAQTQARGQFVIEYAMLRLQSMYFDYQNGTLINYTSCDDLSCLTQTPCSTQAPCPTTTPCPTQKSTTSVTTTTPTTTTTTRKATPKPTTISSTTSTTTQTTSRITTAETTTTIVASTVSQGTTNETYSTLPPCNNYTTITQSPCNDVAYFWTMVFTIIISIAFILGVLLCSSIDSYEEEVKLHQI</sequence>